<dbReference type="Proteomes" id="UP000007148">
    <property type="component" value="Unassembled WGS sequence"/>
</dbReference>
<proteinExistence type="predicted"/>
<dbReference type="AlphaFoldDB" id="G4TUH0"/>
<dbReference type="InParanoid" id="G4TUH0"/>
<reference evidence="2 3" key="1">
    <citation type="journal article" date="2011" name="PLoS Pathog.">
        <title>Endophytic Life Strategies Decoded by Genome and Transcriptome Analyses of the Mutualistic Root Symbiont Piriformospora indica.</title>
        <authorList>
            <person name="Zuccaro A."/>
            <person name="Lahrmann U."/>
            <person name="Guldener U."/>
            <person name="Langen G."/>
            <person name="Pfiffi S."/>
            <person name="Biedenkopf D."/>
            <person name="Wong P."/>
            <person name="Samans B."/>
            <person name="Grimm C."/>
            <person name="Basiewicz M."/>
            <person name="Murat C."/>
            <person name="Martin F."/>
            <person name="Kogel K.H."/>
        </authorList>
    </citation>
    <scope>NUCLEOTIDE SEQUENCE [LARGE SCALE GENOMIC DNA]</scope>
    <source>
        <strain evidence="2 3">DSM 11827</strain>
    </source>
</reference>
<gene>
    <name evidence="2" type="ORF">PIIN_08943</name>
</gene>
<sequence>MAMLFRRRGSQPTTSRPTHRRGLSKDTISRPTEILPFGTGHKLDYALISLKEAAARKSDEQPRPPFEQIHRRNRSEPLLSLPGIKDHDKPTLTSSIMVQSYGDTALSDMRRRQSEKRESDSLYLATETYYFTISTSPTPTTGAPPASQVRVVSDALSDGPLSFEGFILEADLELHESARDDNSLIRPLSFLEHTFPQDERREIDQRFKAYKQNSKESVGSNLSDFEGGSDSPSTMETALIIPVESPEERQEEDHFRFTIEMVLTALRDHEQVIMEDDASSPSLYPEEESTPVPLTWTVEDEVTEEDFVERVLRESIVVRRHTRQRSEEEQRLVESRRNAVLISDDDMGFLSSVIMDGAFLADEPDALDVGVDQNCVATHHRSSRF</sequence>
<keyword evidence="3" id="KW-1185">Reference proteome</keyword>
<evidence type="ECO:0000313" key="2">
    <source>
        <dbReference type="EMBL" id="CCA74963.1"/>
    </source>
</evidence>
<feature type="region of interest" description="Disordered" evidence="1">
    <location>
        <begin position="54"/>
        <end position="90"/>
    </location>
</feature>
<dbReference type="HOGENOM" id="CLU_717890_0_0_1"/>
<evidence type="ECO:0000256" key="1">
    <source>
        <dbReference type="SAM" id="MobiDB-lite"/>
    </source>
</evidence>
<evidence type="ECO:0000313" key="3">
    <source>
        <dbReference type="Proteomes" id="UP000007148"/>
    </source>
</evidence>
<feature type="region of interest" description="Disordered" evidence="1">
    <location>
        <begin position="1"/>
        <end position="35"/>
    </location>
</feature>
<organism evidence="2 3">
    <name type="scientific">Serendipita indica (strain DSM 11827)</name>
    <name type="common">Root endophyte fungus</name>
    <name type="synonym">Piriformospora indica</name>
    <dbReference type="NCBI Taxonomy" id="1109443"/>
    <lineage>
        <taxon>Eukaryota</taxon>
        <taxon>Fungi</taxon>
        <taxon>Dikarya</taxon>
        <taxon>Basidiomycota</taxon>
        <taxon>Agaricomycotina</taxon>
        <taxon>Agaricomycetes</taxon>
        <taxon>Sebacinales</taxon>
        <taxon>Serendipitaceae</taxon>
        <taxon>Serendipita</taxon>
    </lineage>
</organism>
<feature type="region of interest" description="Disordered" evidence="1">
    <location>
        <begin position="214"/>
        <end position="234"/>
    </location>
</feature>
<feature type="compositionally biased region" description="Polar residues" evidence="1">
    <location>
        <begin position="214"/>
        <end position="223"/>
    </location>
</feature>
<protein>
    <submittedName>
        <fullName evidence="2">Uncharacterized protein</fullName>
    </submittedName>
</protein>
<name>G4TUH0_SERID</name>
<comment type="caution">
    <text evidence="2">The sequence shown here is derived from an EMBL/GenBank/DDBJ whole genome shotgun (WGS) entry which is preliminary data.</text>
</comment>
<dbReference type="EMBL" id="CAFZ01000379">
    <property type="protein sequence ID" value="CCA74963.1"/>
    <property type="molecule type" value="Genomic_DNA"/>
</dbReference>
<accession>G4TUH0</accession>